<evidence type="ECO:0000256" key="2">
    <source>
        <dbReference type="ARBA" id="ARBA00023033"/>
    </source>
</evidence>
<comment type="caution">
    <text evidence="4">The sequence shown here is derived from an EMBL/GenBank/DDBJ whole genome shotgun (WGS) entry which is preliminary data.</text>
</comment>
<keyword evidence="2 4" id="KW-0503">Monooxygenase</keyword>
<dbReference type="GO" id="GO:0071949">
    <property type="term" value="F:FAD binding"/>
    <property type="evidence" value="ECO:0007669"/>
    <property type="project" value="InterPro"/>
</dbReference>
<feature type="domain" description="FAD-binding" evidence="3">
    <location>
        <begin position="6"/>
        <end position="334"/>
    </location>
</feature>
<dbReference type="GO" id="GO:0004497">
    <property type="term" value="F:monooxygenase activity"/>
    <property type="evidence" value="ECO:0007669"/>
    <property type="project" value="UniProtKB-KW"/>
</dbReference>
<dbReference type="AlphaFoldDB" id="A0A4U1I148"/>
<dbReference type="InterPro" id="IPR002938">
    <property type="entry name" value="FAD-bd"/>
</dbReference>
<dbReference type="PRINTS" id="PR00420">
    <property type="entry name" value="RNGMNOXGNASE"/>
</dbReference>
<dbReference type="Pfam" id="PF01494">
    <property type="entry name" value="FAD_binding_3"/>
    <property type="match status" value="1"/>
</dbReference>
<protein>
    <submittedName>
        <fullName evidence="4">Monooxygenase</fullName>
    </submittedName>
</protein>
<dbReference type="EMBL" id="SWJE01000010">
    <property type="protein sequence ID" value="TKC86874.1"/>
    <property type="molecule type" value="Genomic_DNA"/>
</dbReference>
<reference evidence="4 5" key="1">
    <citation type="submission" date="2019-04" db="EMBL/GenBank/DDBJ databases">
        <title>Trinickia sp. 7GSK02, isolated from subtropical forest soil.</title>
        <authorList>
            <person name="Gao Z.-H."/>
            <person name="Qiu L.-H."/>
        </authorList>
    </citation>
    <scope>NUCLEOTIDE SEQUENCE [LARGE SCALE GENOMIC DNA]</scope>
    <source>
        <strain evidence="4 5">7GSK02</strain>
    </source>
</reference>
<dbReference type="NCBIfam" id="NF005313">
    <property type="entry name" value="PRK06847.1"/>
    <property type="match status" value="1"/>
</dbReference>
<dbReference type="OrthoDB" id="9147239at2"/>
<dbReference type="InterPro" id="IPR036188">
    <property type="entry name" value="FAD/NAD-bd_sf"/>
</dbReference>
<dbReference type="Gene3D" id="3.50.50.60">
    <property type="entry name" value="FAD/NAD(P)-binding domain"/>
    <property type="match status" value="1"/>
</dbReference>
<gene>
    <name evidence="4" type="ORF">FAZ69_19770</name>
</gene>
<accession>A0A4U1I148</accession>
<keyword evidence="1" id="KW-0560">Oxidoreductase</keyword>
<evidence type="ECO:0000313" key="5">
    <source>
        <dbReference type="Proteomes" id="UP000305539"/>
    </source>
</evidence>
<organism evidence="4 5">
    <name type="scientific">Trinickia terrae</name>
    <dbReference type="NCBI Taxonomy" id="2571161"/>
    <lineage>
        <taxon>Bacteria</taxon>
        <taxon>Pseudomonadati</taxon>
        <taxon>Pseudomonadota</taxon>
        <taxon>Betaproteobacteria</taxon>
        <taxon>Burkholderiales</taxon>
        <taxon>Burkholderiaceae</taxon>
        <taxon>Trinickia</taxon>
    </lineage>
</organism>
<dbReference type="Proteomes" id="UP000305539">
    <property type="component" value="Unassembled WGS sequence"/>
</dbReference>
<proteinExistence type="predicted"/>
<dbReference type="InterPro" id="IPR050493">
    <property type="entry name" value="FAD-dep_Monooxygenase_BioMet"/>
</dbReference>
<name>A0A4U1I148_9BURK</name>
<dbReference type="RefSeq" id="WP_136896767.1">
    <property type="nucleotide sequence ID" value="NZ_SWJE01000010.1"/>
</dbReference>
<dbReference type="PANTHER" id="PTHR13789:SF309">
    <property type="entry name" value="PUTATIVE (AFU_ORTHOLOGUE AFUA_6G14510)-RELATED"/>
    <property type="match status" value="1"/>
</dbReference>
<dbReference type="SUPFAM" id="SSF51905">
    <property type="entry name" value="FAD/NAD(P)-binding domain"/>
    <property type="match status" value="1"/>
</dbReference>
<evidence type="ECO:0000256" key="1">
    <source>
        <dbReference type="ARBA" id="ARBA00023002"/>
    </source>
</evidence>
<keyword evidence="5" id="KW-1185">Reference proteome</keyword>
<evidence type="ECO:0000259" key="3">
    <source>
        <dbReference type="Pfam" id="PF01494"/>
    </source>
</evidence>
<evidence type="ECO:0000313" key="4">
    <source>
        <dbReference type="EMBL" id="TKC86874.1"/>
    </source>
</evidence>
<dbReference type="PANTHER" id="PTHR13789">
    <property type="entry name" value="MONOOXYGENASE"/>
    <property type="match status" value="1"/>
</dbReference>
<sequence>MALVNKVLIIGGGIGGMCAAIQLRKLGVAVDLAELNPQWAPDGAGITISGPTLRALREVGVAGEVLRRGGTWPAIDICDANGRVAATVTTPSAIGADELPGAAGIMRSVLAEILGNATRNAGAQVRLGVTFERIEQDADGVDVLFSDGTRGRYDLVIGADGVNSAVRKLVLPGFTGPKFTGQGSWRAVMPRLRENSTIYMGETTKAGMNPISATECYLFVLDKRDGMDFIEPSQWPAKLAELLEEFGGAVGEFRKGLLDGSLKNHRLLYRPLMGHMIDAPWHKGRIVLLGDAVHATTPHLASGAGIAVEGALVLAEELARRHSLEGALAAYAGRHYDRARLVVTSSARMGQIEREGGSREEHTRVMLHAQEALRAPL</sequence>